<dbReference type="RefSeq" id="WP_146521623.1">
    <property type="nucleotide sequence ID" value="NZ_CP151726.1"/>
</dbReference>
<comment type="caution">
    <text evidence="2">The sequence shown here is derived from an EMBL/GenBank/DDBJ whole genome shotgun (WGS) entry which is preliminary data.</text>
</comment>
<dbReference type="Proteomes" id="UP000320176">
    <property type="component" value="Unassembled WGS sequence"/>
</dbReference>
<dbReference type="EMBL" id="SJPN01000005">
    <property type="protein sequence ID" value="TWU01147.1"/>
    <property type="molecule type" value="Genomic_DNA"/>
</dbReference>
<keyword evidence="1" id="KW-0732">Signal</keyword>
<evidence type="ECO:0000313" key="2">
    <source>
        <dbReference type="EMBL" id="TWU01147.1"/>
    </source>
</evidence>
<accession>A0A5C6ANR1</accession>
<evidence type="ECO:0000313" key="3">
    <source>
        <dbReference type="Proteomes" id="UP000320176"/>
    </source>
</evidence>
<reference evidence="2 3" key="1">
    <citation type="submission" date="2019-02" db="EMBL/GenBank/DDBJ databases">
        <title>Deep-cultivation of Planctomycetes and their phenomic and genomic characterization uncovers novel biology.</title>
        <authorList>
            <person name="Wiegand S."/>
            <person name="Jogler M."/>
            <person name="Boedeker C."/>
            <person name="Pinto D."/>
            <person name="Vollmers J."/>
            <person name="Rivas-Marin E."/>
            <person name="Kohn T."/>
            <person name="Peeters S.H."/>
            <person name="Heuer A."/>
            <person name="Rast P."/>
            <person name="Oberbeckmann S."/>
            <person name="Bunk B."/>
            <person name="Jeske O."/>
            <person name="Meyerdierks A."/>
            <person name="Storesund J.E."/>
            <person name="Kallscheuer N."/>
            <person name="Luecker S."/>
            <person name="Lage O.M."/>
            <person name="Pohl T."/>
            <person name="Merkel B.J."/>
            <person name="Hornburger P."/>
            <person name="Mueller R.-W."/>
            <person name="Bruemmer F."/>
            <person name="Labrenz M."/>
            <person name="Spormann A.M."/>
            <person name="Op Den Camp H."/>
            <person name="Overmann J."/>
            <person name="Amann R."/>
            <person name="Jetten M.S.M."/>
            <person name="Mascher T."/>
            <person name="Medema M.H."/>
            <person name="Devos D.P."/>
            <person name="Kaster A.-K."/>
            <person name="Ovreas L."/>
            <person name="Rohde M."/>
            <person name="Galperin M.Y."/>
            <person name="Jogler C."/>
        </authorList>
    </citation>
    <scope>NUCLEOTIDE SEQUENCE [LARGE SCALE GENOMIC DNA]</scope>
    <source>
        <strain evidence="2 3">Pla52n</strain>
    </source>
</reference>
<name>A0A5C6ANR1_9BACT</name>
<proteinExistence type="predicted"/>
<organism evidence="2 3">
    <name type="scientific">Stieleria varia</name>
    <dbReference type="NCBI Taxonomy" id="2528005"/>
    <lineage>
        <taxon>Bacteria</taxon>
        <taxon>Pseudomonadati</taxon>
        <taxon>Planctomycetota</taxon>
        <taxon>Planctomycetia</taxon>
        <taxon>Pirellulales</taxon>
        <taxon>Pirellulaceae</taxon>
        <taxon>Stieleria</taxon>
    </lineage>
</organism>
<feature type="chain" id="PRO_5023012090" evidence="1">
    <location>
        <begin position="24"/>
        <end position="193"/>
    </location>
</feature>
<protein>
    <submittedName>
        <fullName evidence="2">Uncharacterized protein</fullName>
    </submittedName>
</protein>
<dbReference type="AlphaFoldDB" id="A0A5C6ANR1"/>
<evidence type="ECO:0000256" key="1">
    <source>
        <dbReference type="SAM" id="SignalP"/>
    </source>
</evidence>
<feature type="signal peptide" evidence="1">
    <location>
        <begin position="1"/>
        <end position="23"/>
    </location>
</feature>
<gene>
    <name evidence="2" type="ORF">Pla52n_45190</name>
</gene>
<sequence length="193" mass="21240" precursor="true">MSWATHFMLLCATCALTSGLVVADDEPPNLPPPHLTQIVFGKMDLLDGKPRLILMLDSYRVERLRIEETRRVVRIDEAEGQGGDATETVVEEPTTTNHEIVRMKSAGMKPKVVDLNDVKFFDIHWTAISIEQAAEQLKAAGPIFLLDAGVRAGPFSSAQLRALNPKTLILVTPNRIRQIPREADPFGGDPFGG</sequence>
<keyword evidence="3" id="KW-1185">Reference proteome</keyword>